<dbReference type="InterPro" id="IPR023804">
    <property type="entry name" value="DUF3792_TM"/>
</dbReference>
<protein>
    <submittedName>
        <fullName evidence="2">TIGR04086 family membrane protein</fullName>
    </submittedName>
</protein>
<name>A0A9D1RTJ8_9FIRM</name>
<comment type="caution">
    <text evidence="2">The sequence shown here is derived from an EMBL/GenBank/DDBJ whole genome shotgun (WGS) entry which is preliminary data.</text>
</comment>
<keyword evidence="1" id="KW-1133">Transmembrane helix</keyword>
<feature type="transmembrane region" description="Helical" evidence="1">
    <location>
        <begin position="53"/>
        <end position="71"/>
    </location>
</feature>
<proteinExistence type="predicted"/>
<accession>A0A9D1RTJ8</accession>
<feature type="transmembrane region" description="Helical" evidence="1">
    <location>
        <begin position="110"/>
        <end position="131"/>
    </location>
</feature>
<keyword evidence="1" id="KW-0812">Transmembrane</keyword>
<dbReference type="AlphaFoldDB" id="A0A9D1RTJ8"/>
<keyword evidence="1" id="KW-0472">Membrane</keyword>
<organism evidence="2 3">
    <name type="scientific">Candidatus Flavonifractor merdipullorum</name>
    <dbReference type="NCBI Taxonomy" id="2838590"/>
    <lineage>
        <taxon>Bacteria</taxon>
        <taxon>Bacillati</taxon>
        <taxon>Bacillota</taxon>
        <taxon>Clostridia</taxon>
        <taxon>Eubacteriales</taxon>
        <taxon>Oscillospiraceae</taxon>
        <taxon>Flavonifractor</taxon>
    </lineage>
</organism>
<evidence type="ECO:0000313" key="2">
    <source>
        <dbReference type="EMBL" id="HIW94221.1"/>
    </source>
</evidence>
<dbReference type="EMBL" id="DXGA01000143">
    <property type="protein sequence ID" value="HIW94221.1"/>
    <property type="molecule type" value="Genomic_DNA"/>
</dbReference>
<feature type="transmembrane region" description="Helical" evidence="1">
    <location>
        <begin position="12"/>
        <end position="41"/>
    </location>
</feature>
<reference evidence="2" key="1">
    <citation type="journal article" date="2021" name="PeerJ">
        <title>Extensive microbial diversity within the chicken gut microbiome revealed by metagenomics and culture.</title>
        <authorList>
            <person name="Gilroy R."/>
            <person name="Ravi A."/>
            <person name="Getino M."/>
            <person name="Pursley I."/>
            <person name="Horton D.L."/>
            <person name="Alikhan N.F."/>
            <person name="Baker D."/>
            <person name="Gharbi K."/>
            <person name="Hall N."/>
            <person name="Watson M."/>
            <person name="Adriaenssens E.M."/>
            <person name="Foster-Nyarko E."/>
            <person name="Jarju S."/>
            <person name="Secka A."/>
            <person name="Antonio M."/>
            <person name="Oren A."/>
            <person name="Chaudhuri R.R."/>
            <person name="La Ragione R."/>
            <person name="Hildebrand F."/>
            <person name="Pallen M.J."/>
        </authorList>
    </citation>
    <scope>NUCLEOTIDE SEQUENCE</scope>
    <source>
        <strain evidence="2">ChiGjej6B6-1540</strain>
    </source>
</reference>
<reference evidence="2" key="2">
    <citation type="submission" date="2021-04" db="EMBL/GenBank/DDBJ databases">
        <authorList>
            <person name="Gilroy R."/>
        </authorList>
    </citation>
    <scope>NUCLEOTIDE SEQUENCE</scope>
    <source>
        <strain evidence="2">ChiGjej6B6-1540</strain>
    </source>
</reference>
<dbReference type="NCBIfam" id="TIGR04086">
    <property type="entry name" value="TIGR04086_membr"/>
    <property type="match status" value="1"/>
</dbReference>
<evidence type="ECO:0000256" key="1">
    <source>
        <dbReference type="SAM" id="Phobius"/>
    </source>
</evidence>
<sequence>MGKPEEDQGKRLLRYAAGVLTGGGVAFVVSLLVVLLGAWLVSLGRVPESMGQQVAVSACVIGALVGGLVGAGRCERRSLPVGLAVGMVLFLLLLTVGALFFQALPLEKGGLGLLLGSLCGGGVAGLLSRAFGGRKKRRK</sequence>
<dbReference type="Pfam" id="PF12670">
    <property type="entry name" value="DUF3792"/>
    <property type="match status" value="1"/>
</dbReference>
<gene>
    <name evidence="2" type="ORF">H9868_06720</name>
</gene>
<evidence type="ECO:0000313" key="3">
    <source>
        <dbReference type="Proteomes" id="UP000824192"/>
    </source>
</evidence>
<dbReference type="Proteomes" id="UP000824192">
    <property type="component" value="Unassembled WGS sequence"/>
</dbReference>
<feature type="transmembrane region" description="Helical" evidence="1">
    <location>
        <begin position="83"/>
        <end position="104"/>
    </location>
</feature>